<dbReference type="PANTHER" id="PTHR30501:SF2">
    <property type="entry name" value="UPF0597 PROTEIN YHAM"/>
    <property type="match status" value="1"/>
</dbReference>
<dbReference type="GO" id="GO:0080146">
    <property type="term" value="F:L-cysteine desulfhydrase activity"/>
    <property type="evidence" value="ECO:0007669"/>
    <property type="project" value="TreeGrafter"/>
</dbReference>
<reference evidence="2" key="1">
    <citation type="submission" date="2015-06" db="EMBL/GenBank/DDBJ databases">
        <authorList>
            <person name="Joergensen T."/>
        </authorList>
    </citation>
    <scope>NUCLEOTIDE SEQUENCE</scope>
    <source>
        <strain evidence="2">RGFK0828</strain>
    </source>
</reference>
<feature type="domain" description="Serine dehydratase-like alpha subunit" evidence="1">
    <location>
        <begin position="171"/>
        <end position="393"/>
    </location>
</feature>
<dbReference type="EMBL" id="LN853434">
    <property type="protein sequence ID" value="CRY95931.1"/>
    <property type="molecule type" value="Genomic_DNA"/>
</dbReference>
<proteinExistence type="inferred from homology"/>
<protein>
    <recommendedName>
        <fullName evidence="1">Serine dehydratase-like alpha subunit domain-containing protein</fullName>
    </recommendedName>
</protein>
<dbReference type="Pfam" id="PF03313">
    <property type="entry name" value="SDH_alpha"/>
    <property type="match status" value="1"/>
</dbReference>
<accession>A0A0H5Q1R2</accession>
<dbReference type="HAMAP" id="MF_01845">
    <property type="entry name" value="UPF0597"/>
    <property type="match status" value="1"/>
</dbReference>
<dbReference type="SUPFAM" id="SSF103378">
    <property type="entry name" value="2-methylcitrate dehydratase PrpD"/>
    <property type="match status" value="1"/>
</dbReference>
<organism evidence="2">
    <name type="scientific">uncultured prokaryote</name>
    <dbReference type="NCBI Taxonomy" id="198431"/>
    <lineage>
        <taxon>unclassified sequences</taxon>
        <taxon>environmental samples</taxon>
    </lineage>
</organism>
<dbReference type="PANTHER" id="PTHR30501">
    <property type="entry name" value="UPF0597 PROTEIN YHAM"/>
    <property type="match status" value="1"/>
</dbReference>
<dbReference type="InterPro" id="IPR036148">
    <property type="entry name" value="MmgE/PrpD_sf"/>
</dbReference>
<name>A0A0H5Q1R2_9ZZZZ</name>
<dbReference type="InterPro" id="IPR005130">
    <property type="entry name" value="Ser_deHydtase-like_asu"/>
</dbReference>
<reference evidence="2" key="2">
    <citation type="submission" date="2015-07" db="EMBL/GenBank/DDBJ databases">
        <title>Plasmids, circular viruses and viroids from rat gut.</title>
        <authorList>
            <person name="Jorgensen T.J."/>
            <person name="Hansen M.A."/>
            <person name="Xu Z."/>
            <person name="Tabak M.A."/>
            <person name="Sorensen S.J."/>
            <person name="Hansen L.H."/>
        </authorList>
    </citation>
    <scope>NUCLEOTIDE SEQUENCE</scope>
    <source>
        <strain evidence="2">RGFK0828</strain>
    </source>
</reference>
<dbReference type="AlphaFoldDB" id="A0A0H5Q1R2"/>
<dbReference type="InterPro" id="IPR021144">
    <property type="entry name" value="UPF0597"/>
</dbReference>
<sequence>MITKEELLTLLHQEVVPALGCTEPVCVALAAADAYHAIGGDVVSIKMEVNPGIYKNGMSVGIPGFDRVGLKYAAALGACLGNPEKGLQLLADLNKDVNEKAIKLVEDRHVIVMINHQETQLYARAEIITTSGIGISEIRNTHANIVFTKRNHEILLQKEYATSSNDEIHEKLMTMTVAQIKDVVSQCTEEELSFMADGMDMNGRLADYGIEHSLGIGIADALKKQLGSDAMGDNLFSRTMLRVASSAEGRMSGCPYAVMSSAGSGNHGITAIIPVVEMADHVNASREQLVKALAFSHTLNVYIKSFTGKLSATCGCGVSAATAASASMVWLMGGNDEQIGNAIINMSGNLTGMICDGGKIGCALKLATATNAALMCAYLAMSDVVLQGTDGICGFTPERYFNRHYLTIHRNMARHFFCRTIGIGRNCKQIRPGKLSGRRAILYIIYGNLRIFPKQAFNLFSIRFSRPLIQCNNRNSFFLHIILHFNHFL</sequence>
<evidence type="ECO:0000259" key="1">
    <source>
        <dbReference type="Pfam" id="PF03313"/>
    </source>
</evidence>
<dbReference type="GO" id="GO:0019450">
    <property type="term" value="P:L-cysteine catabolic process to pyruvate"/>
    <property type="evidence" value="ECO:0007669"/>
    <property type="project" value="TreeGrafter"/>
</dbReference>
<evidence type="ECO:0000313" key="2">
    <source>
        <dbReference type="EMBL" id="CRY95931.1"/>
    </source>
</evidence>